<dbReference type="EMBL" id="JAWDID010000018">
    <property type="protein sequence ID" value="MDU0340981.1"/>
    <property type="molecule type" value="Genomic_DNA"/>
</dbReference>
<protein>
    <submittedName>
        <fullName evidence="1">Uncharacterized protein</fullName>
    </submittedName>
</protein>
<organism evidence="1 2">
    <name type="scientific">Bosea rubneri</name>
    <dbReference type="NCBI Taxonomy" id="3075434"/>
    <lineage>
        <taxon>Bacteria</taxon>
        <taxon>Pseudomonadati</taxon>
        <taxon>Pseudomonadota</taxon>
        <taxon>Alphaproteobacteria</taxon>
        <taxon>Hyphomicrobiales</taxon>
        <taxon>Boseaceae</taxon>
        <taxon>Bosea</taxon>
    </lineage>
</organism>
<name>A0ABU3S865_9HYPH</name>
<proteinExistence type="predicted"/>
<dbReference type="RefSeq" id="WP_316018820.1">
    <property type="nucleotide sequence ID" value="NZ_JAWDID010000018.1"/>
</dbReference>
<dbReference type="Proteomes" id="UP001254257">
    <property type="component" value="Unassembled WGS sequence"/>
</dbReference>
<comment type="caution">
    <text evidence="1">The sequence shown here is derived from an EMBL/GenBank/DDBJ whole genome shotgun (WGS) entry which is preliminary data.</text>
</comment>
<evidence type="ECO:0000313" key="1">
    <source>
        <dbReference type="EMBL" id="MDU0340981.1"/>
    </source>
</evidence>
<sequence>MATVWLAAASPTVTAAQTQTFPGYNPQDPIGSAAQALWQRIEKQCGPLKLPVRIGTASRPQPENAFSRDQGNNVMQQVHAAFSRLDGVRMAPFLDIGPVLNISDTGILDSALAGNAKEQLSKIEIEIRATGQRIGPSTRLLLSAHGWNGYESCSPSLDPFTVSEEFIGEIYRRTENIFDEVAEAIWEQSTETSNTLALSAHMLNGAPVNPGWLEFFSDRMRRALSKQADEEKKSRIRAPRHVSFAMLHDPSSEEARRWSASVSVEQRHNGFRIAVSANRKDTTPVFSGGLVAFDDLPTATQWAALGSSRNQNAVSAPRLSETPLRIDGRVEGGRGLQQYAFSILRESYVEVDIPLPSLRGPGKLLVEVFAPGHPPLRTIHIANPSRPNLRRYRLGAGQYTIRVANTGPSRQEYQLRARAVDTSDMLLPEAPGRLIRRFQNWYASVVEDAATGKRTCYAYTAAAEAGPTNWREQAPFILLSAESEGSGAIQHLLDDKRYYRPGAPIEASVTEGGDVRPLNASAPGNFIRPMKEGSNGQPILDMDAVAGYNKGTTLELNGTTPDGRPAHVVYSLQGYRAAVNAMSLECGRRDLANALVWK</sequence>
<evidence type="ECO:0000313" key="2">
    <source>
        <dbReference type="Proteomes" id="UP001254257"/>
    </source>
</evidence>
<gene>
    <name evidence="1" type="ORF">RKE40_13855</name>
</gene>
<keyword evidence="2" id="KW-1185">Reference proteome</keyword>
<accession>A0ABU3S865</accession>
<reference evidence="1 2" key="1">
    <citation type="submission" date="2023-09" db="EMBL/GenBank/DDBJ databases">
        <title>Whole genome shotgun sequencing (WGS) of Bosea sp. ZW T0_25, isolated from stored onions (Allium cepa).</title>
        <authorList>
            <person name="Stoll D.A."/>
            <person name="Huch M."/>
        </authorList>
    </citation>
    <scope>NUCLEOTIDE SEQUENCE [LARGE SCALE GENOMIC DNA]</scope>
    <source>
        <strain evidence="1 2">ZW T0_25</strain>
    </source>
</reference>